<dbReference type="PATRIC" id="fig|2162.10.peg.823"/>
<gene>
    <name evidence="1" type="ORF">MB9_0790</name>
</gene>
<dbReference type="GeneID" id="26739045"/>
<evidence type="ECO:0000313" key="1">
    <source>
        <dbReference type="EMBL" id="CEL24433.1"/>
    </source>
</evidence>
<dbReference type="AlphaFoldDB" id="A0A0S4FN22"/>
<evidence type="ECO:0000313" key="2">
    <source>
        <dbReference type="Proteomes" id="UP000062768"/>
    </source>
</evidence>
<reference evidence="1" key="1">
    <citation type="submission" date="2014-09" db="EMBL/GenBank/DDBJ databases">
        <authorList>
            <person name="Wibberg D."/>
        </authorList>
    </citation>
    <scope>NUCLEOTIDE SEQUENCE [LARGE SCALE GENOMIC DNA]</scope>
    <source>
        <strain evidence="1">Mb9</strain>
    </source>
</reference>
<organism evidence="1 2">
    <name type="scientific">Methanobacterium formicicum</name>
    <dbReference type="NCBI Taxonomy" id="2162"/>
    <lineage>
        <taxon>Archaea</taxon>
        <taxon>Methanobacteriati</taxon>
        <taxon>Methanobacteriota</taxon>
        <taxon>Methanomada group</taxon>
        <taxon>Methanobacteria</taxon>
        <taxon>Methanobacteriales</taxon>
        <taxon>Methanobacteriaceae</taxon>
        <taxon>Methanobacterium</taxon>
    </lineage>
</organism>
<proteinExistence type="predicted"/>
<keyword evidence="2" id="KW-1185">Reference proteome</keyword>
<accession>A0A0S4FN22</accession>
<name>A0A0S4FN22_METFO</name>
<protein>
    <submittedName>
        <fullName evidence="1">Uncharacterized protein</fullName>
    </submittedName>
</protein>
<sequence length="307" mass="36628">MPIRSKVTDEEVRGIKDKHSKKELRVNNICRQIFQKYNYTPFKYMNFETSLFPKGSSLDDGTDYGIDDIILYKHIPEEDSLKMKQVNPLLDGHPMFNYNNIYYCIDYKSNEFNGGLDSVYVKLMPFEGFKHYETFYRNTDEYRVNAYYRLDRKTAERERKYKKSSKSRIEKYYGNNQLLGSNNATDYFFYLKFHELNDDNETLELVKAYLVPANPLRYQVITILNQILKKGGYDELPFQRGDFYLNHNIVRALRICEETPELIKPEILKPPMDLFRPKPYEKEIHLRIPETYLTPHIKFNSEGDIIN</sequence>
<dbReference type="Proteomes" id="UP000062768">
    <property type="component" value="Chromosome I"/>
</dbReference>
<dbReference type="EMBL" id="LN734822">
    <property type="protein sequence ID" value="CEL24433.1"/>
    <property type="molecule type" value="Genomic_DNA"/>
</dbReference>
<dbReference type="RefSeq" id="WP_060537492.1">
    <property type="nucleotide sequence ID" value="NZ_LN734822.1"/>
</dbReference>